<name>A0A1I0ESS0_THASX</name>
<evidence type="ECO:0000313" key="8">
    <source>
        <dbReference type="Proteomes" id="UP000199308"/>
    </source>
</evidence>
<feature type="transmembrane region" description="Helical" evidence="6">
    <location>
        <begin position="72"/>
        <end position="92"/>
    </location>
</feature>
<keyword evidence="8" id="KW-1185">Reference proteome</keyword>
<keyword evidence="2" id="KW-1003">Cell membrane</keyword>
<dbReference type="RefSeq" id="WP_093329613.1">
    <property type="nucleotide sequence ID" value="NZ_AP027363.1"/>
</dbReference>
<dbReference type="PIRSF" id="PIRSF006324">
    <property type="entry name" value="LeuE"/>
    <property type="match status" value="1"/>
</dbReference>
<evidence type="ECO:0000256" key="3">
    <source>
        <dbReference type="ARBA" id="ARBA00022692"/>
    </source>
</evidence>
<feature type="transmembrane region" description="Helical" evidence="6">
    <location>
        <begin position="155"/>
        <end position="175"/>
    </location>
</feature>
<evidence type="ECO:0000313" key="7">
    <source>
        <dbReference type="EMBL" id="SET48473.1"/>
    </source>
</evidence>
<dbReference type="GO" id="GO:0005886">
    <property type="term" value="C:plasma membrane"/>
    <property type="evidence" value="ECO:0007669"/>
    <property type="project" value="UniProtKB-SubCell"/>
</dbReference>
<dbReference type="EMBL" id="FOHK01000008">
    <property type="protein sequence ID" value="SET48473.1"/>
    <property type="molecule type" value="Genomic_DNA"/>
</dbReference>
<reference evidence="7 8" key="1">
    <citation type="submission" date="2016-10" db="EMBL/GenBank/DDBJ databases">
        <authorList>
            <person name="de Groot N.N."/>
        </authorList>
    </citation>
    <scope>NUCLEOTIDE SEQUENCE [LARGE SCALE GENOMIC DNA]</scope>
    <source>
        <strain evidence="7 8">DSM 19706</strain>
    </source>
</reference>
<dbReference type="Proteomes" id="UP000199308">
    <property type="component" value="Unassembled WGS sequence"/>
</dbReference>
<dbReference type="Pfam" id="PF01810">
    <property type="entry name" value="LysE"/>
    <property type="match status" value="1"/>
</dbReference>
<feature type="transmembrane region" description="Helical" evidence="6">
    <location>
        <begin position="187"/>
        <end position="207"/>
    </location>
</feature>
<accession>A0A1I0ESS0</accession>
<keyword evidence="4 6" id="KW-1133">Transmembrane helix</keyword>
<protein>
    <submittedName>
        <fullName evidence="7">Threonine/homoserine/homoserine lactone efflux protein</fullName>
    </submittedName>
</protein>
<sequence length="211" mass="23393">MMYLQEFILVASLHLIAVASPGPDFALVLKQSIRYGRATAIYSSLGIATGILLHVTYSLIGIGLVIQSNPNYLLILKYVAAAYFLYIAFYAIRAKAPEQDISQQYHHQSDTPSPFKAFRGGFLINGLNVKATLFFVSVFSGVIATTTPFDVRLGYGLYMAVATGIWFCFLSLLLTHNRIRSALVKKGYWLDRLMGVVLLLLALELIFGDLK</sequence>
<keyword evidence="3 6" id="KW-0812">Transmembrane</keyword>
<evidence type="ECO:0000256" key="4">
    <source>
        <dbReference type="ARBA" id="ARBA00022989"/>
    </source>
</evidence>
<dbReference type="PANTHER" id="PTHR30086">
    <property type="entry name" value="ARGININE EXPORTER PROTEIN ARGO"/>
    <property type="match status" value="1"/>
</dbReference>
<dbReference type="OrthoDB" id="581870at2"/>
<dbReference type="STRING" id="349064.SAMN05660429_01924"/>
<keyword evidence="5 6" id="KW-0472">Membrane</keyword>
<dbReference type="AlphaFoldDB" id="A0A1I0ESS0"/>
<organism evidence="7 8">
    <name type="scientific">Thalassotalea agarivorans</name>
    <name type="common">Thalassomonas agarivorans</name>
    <dbReference type="NCBI Taxonomy" id="349064"/>
    <lineage>
        <taxon>Bacteria</taxon>
        <taxon>Pseudomonadati</taxon>
        <taxon>Pseudomonadota</taxon>
        <taxon>Gammaproteobacteria</taxon>
        <taxon>Alteromonadales</taxon>
        <taxon>Colwelliaceae</taxon>
        <taxon>Thalassotalea</taxon>
    </lineage>
</organism>
<feature type="transmembrane region" description="Helical" evidence="6">
    <location>
        <begin position="122"/>
        <end position="143"/>
    </location>
</feature>
<dbReference type="InterPro" id="IPR001123">
    <property type="entry name" value="LeuE-type"/>
</dbReference>
<comment type="subcellular location">
    <subcellularLocation>
        <location evidence="1">Cell membrane</location>
        <topology evidence="1">Multi-pass membrane protein</topology>
    </subcellularLocation>
</comment>
<feature type="transmembrane region" description="Helical" evidence="6">
    <location>
        <begin position="6"/>
        <end position="29"/>
    </location>
</feature>
<dbReference type="GO" id="GO:0015171">
    <property type="term" value="F:amino acid transmembrane transporter activity"/>
    <property type="evidence" value="ECO:0007669"/>
    <property type="project" value="TreeGrafter"/>
</dbReference>
<evidence type="ECO:0000256" key="1">
    <source>
        <dbReference type="ARBA" id="ARBA00004651"/>
    </source>
</evidence>
<evidence type="ECO:0000256" key="2">
    <source>
        <dbReference type="ARBA" id="ARBA00022475"/>
    </source>
</evidence>
<evidence type="ECO:0000256" key="6">
    <source>
        <dbReference type="SAM" id="Phobius"/>
    </source>
</evidence>
<feature type="transmembrane region" description="Helical" evidence="6">
    <location>
        <begin position="41"/>
        <end position="66"/>
    </location>
</feature>
<proteinExistence type="predicted"/>
<evidence type="ECO:0000256" key="5">
    <source>
        <dbReference type="ARBA" id="ARBA00023136"/>
    </source>
</evidence>
<dbReference type="PANTHER" id="PTHR30086:SF20">
    <property type="entry name" value="ARGININE EXPORTER PROTEIN ARGO-RELATED"/>
    <property type="match status" value="1"/>
</dbReference>
<gene>
    <name evidence="7" type="ORF">SAMN05660429_01924</name>
</gene>